<gene>
    <name evidence="7" type="ORF">H9901_05015</name>
</gene>
<dbReference type="CDD" id="cd16332">
    <property type="entry name" value="Prp-like"/>
    <property type="match status" value="1"/>
</dbReference>
<evidence type="ECO:0000256" key="3">
    <source>
        <dbReference type="ARBA" id="ARBA00022801"/>
    </source>
</evidence>
<evidence type="ECO:0000313" key="7">
    <source>
        <dbReference type="EMBL" id="MBU3852041.1"/>
    </source>
</evidence>
<comment type="caution">
    <text evidence="7">The sequence shown here is derived from an EMBL/GenBank/DDBJ whole genome shotgun (WGS) entry which is preliminary data.</text>
</comment>
<reference evidence="7" key="1">
    <citation type="journal article" date="2021" name="PeerJ">
        <title>Extensive microbial diversity within the chicken gut microbiome revealed by metagenomics and culture.</title>
        <authorList>
            <person name="Gilroy R."/>
            <person name="Ravi A."/>
            <person name="Getino M."/>
            <person name="Pursley I."/>
            <person name="Horton D.L."/>
            <person name="Alikhan N.F."/>
            <person name="Baker D."/>
            <person name="Gharbi K."/>
            <person name="Hall N."/>
            <person name="Watson M."/>
            <person name="Adriaenssens E.M."/>
            <person name="Foster-Nyarko E."/>
            <person name="Jarju S."/>
            <person name="Secka A."/>
            <person name="Antonio M."/>
            <person name="Oren A."/>
            <person name="Chaudhuri R.R."/>
            <person name="La Ragione R."/>
            <person name="Hildebrand F."/>
            <person name="Pallen M.J."/>
        </authorList>
    </citation>
    <scope>NUCLEOTIDE SEQUENCE</scope>
    <source>
        <strain evidence="7">F6-6636</strain>
    </source>
</reference>
<name>A0A948TKA0_9LACO</name>
<dbReference type="GO" id="GO:0006508">
    <property type="term" value="P:proteolysis"/>
    <property type="evidence" value="ECO:0007669"/>
    <property type="project" value="UniProtKB-KW"/>
</dbReference>
<sequence length="112" mass="12173">MIKAIFHRDQDGRIVSFTIKGHADSGPYGYDIVCAAVSATSIGTINGIDALAGFQPQVAMDNDNGGYLSVKMTDDQLTDHQIEVAQILLENLLLTLQDIQKQYGQFVSVITN</sequence>
<dbReference type="PANTHER" id="PTHR39178">
    <property type="entry name" value="HYPOTHETICAL RIBOSOME-ASSOCIATED PROTEIN"/>
    <property type="match status" value="1"/>
</dbReference>
<evidence type="ECO:0000256" key="5">
    <source>
        <dbReference type="ARBA" id="ARBA00044503"/>
    </source>
</evidence>
<keyword evidence="1" id="KW-0690">Ribosome biogenesis</keyword>
<evidence type="ECO:0000313" key="8">
    <source>
        <dbReference type="Proteomes" id="UP000777303"/>
    </source>
</evidence>
<dbReference type="InterPro" id="IPR007422">
    <property type="entry name" value="Peptidase_Prp"/>
</dbReference>
<proteinExistence type="inferred from homology"/>
<organism evidence="7 8">
    <name type="scientific">Candidatus Paralactobacillus gallistercoris</name>
    <dbReference type="NCBI Taxonomy" id="2838724"/>
    <lineage>
        <taxon>Bacteria</taxon>
        <taxon>Bacillati</taxon>
        <taxon>Bacillota</taxon>
        <taxon>Bacilli</taxon>
        <taxon>Lactobacillales</taxon>
        <taxon>Lactobacillaceae</taxon>
        <taxon>Lactobacillus</taxon>
    </lineage>
</organism>
<protein>
    <recommendedName>
        <fullName evidence="6">Ribosomal processing cysteine protease Prp</fullName>
    </recommendedName>
</protein>
<dbReference type="GO" id="GO:0042254">
    <property type="term" value="P:ribosome biogenesis"/>
    <property type="evidence" value="ECO:0007669"/>
    <property type="project" value="UniProtKB-KW"/>
</dbReference>
<comment type="similarity">
    <text evidence="5">Belongs to the Prp family.</text>
</comment>
<dbReference type="EMBL" id="JAHLFS010000061">
    <property type="protein sequence ID" value="MBU3852041.1"/>
    <property type="molecule type" value="Genomic_DNA"/>
</dbReference>
<evidence type="ECO:0000256" key="6">
    <source>
        <dbReference type="ARBA" id="ARBA00044538"/>
    </source>
</evidence>
<evidence type="ECO:0000256" key="4">
    <source>
        <dbReference type="ARBA" id="ARBA00022807"/>
    </source>
</evidence>
<dbReference type="SUPFAM" id="SSF118010">
    <property type="entry name" value="TM1457-like"/>
    <property type="match status" value="1"/>
</dbReference>
<keyword evidence="3" id="KW-0378">Hydrolase</keyword>
<keyword evidence="2 7" id="KW-0645">Protease</keyword>
<dbReference type="PANTHER" id="PTHR39178:SF1">
    <property type="entry name" value="RIBOSOMAL-PROCESSING CYSTEINE PROTEASE PRP"/>
    <property type="match status" value="1"/>
</dbReference>
<accession>A0A948TKA0</accession>
<dbReference type="Proteomes" id="UP000777303">
    <property type="component" value="Unassembled WGS sequence"/>
</dbReference>
<evidence type="ECO:0000256" key="1">
    <source>
        <dbReference type="ARBA" id="ARBA00022517"/>
    </source>
</evidence>
<dbReference type="Pfam" id="PF04327">
    <property type="entry name" value="Peptidase_Prp"/>
    <property type="match status" value="1"/>
</dbReference>
<evidence type="ECO:0000256" key="2">
    <source>
        <dbReference type="ARBA" id="ARBA00022670"/>
    </source>
</evidence>
<dbReference type="GO" id="GO:0008234">
    <property type="term" value="F:cysteine-type peptidase activity"/>
    <property type="evidence" value="ECO:0007669"/>
    <property type="project" value="UniProtKB-KW"/>
</dbReference>
<dbReference type="InterPro" id="IPR036764">
    <property type="entry name" value="Peptidase_Prp_sf"/>
</dbReference>
<keyword evidence="4" id="KW-0788">Thiol protease</keyword>
<reference evidence="7" key="2">
    <citation type="submission" date="2021-04" db="EMBL/GenBank/DDBJ databases">
        <authorList>
            <person name="Gilroy R."/>
        </authorList>
    </citation>
    <scope>NUCLEOTIDE SEQUENCE</scope>
    <source>
        <strain evidence="7">F6-6636</strain>
    </source>
</reference>
<dbReference type="AlphaFoldDB" id="A0A948TKA0"/>
<dbReference type="Gene3D" id="3.30.70.1490">
    <property type="entry name" value="Cysteine protease Prp"/>
    <property type="match status" value="1"/>
</dbReference>